<comment type="caution">
    <text evidence="1">The sequence shown here is derived from an EMBL/GenBank/DDBJ whole genome shotgun (WGS) entry which is preliminary data.</text>
</comment>
<name>A0AAV6UM93_9ARAC</name>
<proteinExistence type="predicted"/>
<dbReference type="AlphaFoldDB" id="A0AAV6UM93"/>
<evidence type="ECO:0000313" key="2">
    <source>
        <dbReference type="Proteomes" id="UP000827092"/>
    </source>
</evidence>
<keyword evidence="2" id="KW-1185">Reference proteome</keyword>
<sequence>MRTEIYEVVCRYLLVGDEIYGFMACGTLMVRAMIRDIAMRLTIDSRFSLKGAKNDKICSRKITDTNSVLSFTTLKRVQFCLPFPLMNFWWESICVWLAVQAPLAAVSCEKQGHKLNQCACNLDEEMDGVLWQEG</sequence>
<gene>
    <name evidence="1" type="ORF">JTE90_017548</name>
</gene>
<accession>A0AAV6UM93</accession>
<evidence type="ECO:0000313" key="1">
    <source>
        <dbReference type="EMBL" id="KAG8185542.1"/>
    </source>
</evidence>
<dbReference type="Proteomes" id="UP000827092">
    <property type="component" value="Unassembled WGS sequence"/>
</dbReference>
<reference evidence="1 2" key="1">
    <citation type="journal article" date="2022" name="Nat. Ecol. Evol.">
        <title>A masculinizing supergene underlies an exaggerated male reproductive morph in a spider.</title>
        <authorList>
            <person name="Hendrickx F."/>
            <person name="De Corte Z."/>
            <person name="Sonet G."/>
            <person name="Van Belleghem S.M."/>
            <person name="Kostlbacher S."/>
            <person name="Vangestel C."/>
        </authorList>
    </citation>
    <scope>NUCLEOTIDE SEQUENCE [LARGE SCALE GENOMIC DNA]</scope>
    <source>
        <strain evidence="1">W744_W776</strain>
    </source>
</reference>
<protein>
    <submittedName>
        <fullName evidence="1">Uncharacterized protein</fullName>
    </submittedName>
</protein>
<dbReference type="EMBL" id="JAFNEN010000332">
    <property type="protein sequence ID" value="KAG8185542.1"/>
    <property type="molecule type" value="Genomic_DNA"/>
</dbReference>
<organism evidence="1 2">
    <name type="scientific">Oedothorax gibbosus</name>
    <dbReference type="NCBI Taxonomy" id="931172"/>
    <lineage>
        <taxon>Eukaryota</taxon>
        <taxon>Metazoa</taxon>
        <taxon>Ecdysozoa</taxon>
        <taxon>Arthropoda</taxon>
        <taxon>Chelicerata</taxon>
        <taxon>Arachnida</taxon>
        <taxon>Araneae</taxon>
        <taxon>Araneomorphae</taxon>
        <taxon>Entelegynae</taxon>
        <taxon>Araneoidea</taxon>
        <taxon>Linyphiidae</taxon>
        <taxon>Erigoninae</taxon>
        <taxon>Oedothorax</taxon>
    </lineage>
</organism>